<dbReference type="SUPFAM" id="SSF48498">
    <property type="entry name" value="Tetracyclin repressor-like, C-terminal domain"/>
    <property type="match status" value="1"/>
</dbReference>
<evidence type="ECO:0000313" key="4">
    <source>
        <dbReference type="Proteomes" id="UP000562045"/>
    </source>
</evidence>
<name>A0A7Z0CR03_9ACTN</name>
<dbReference type="InterPro" id="IPR036271">
    <property type="entry name" value="Tet_transcr_reg_TetR-rel_C_sf"/>
</dbReference>
<dbReference type="Gene3D" id="1.10.357.10">
    <property type="entry name" value="Tetracycline Repressor, domain 2"/>
    <property type="match status" value="1"/>
</dbReference>
<organism evidence="2 4">
    <name type="scientific">Nocardioides aromaticivorans</name>
    <dbReference type="NCBI Taxonomy" id="200618"/>
    <lineage>
        <taxon>Bacteria</taxon>
        <taxon>Bacillati</taxon>
        <taxon>Actinomycetota</taxon>
        <taxon>Actinomycetes</taxon>
        <taxon>Propionibacteriales</taxon>
        <taxon>Nocardioidaceae</taxon>
        <taxon>Nocardioides</taxon>
    </lineage>
</organism>
<evidence type="ECO:0000313" key="3">
    <source>
        <dbReference type="EMBL" id="QSR26643.1"/>
    </source>
</evidence>
<gene>
    <name evidence="2" type="ORF">BJ993_004600</name>
    <name evidence="3" type="ORF">CFH99_13505</name>
</gene>
<protein>
    <recommendedName>
        <fullName evidence="1">Tetracyclin repressor-like C-terminal domain-containing protein</fullName>
    </recommendedName>
</protein>
<sequence length="168" mass="18870">MHSLDPTEDFAIRLLRRFLLLCEHPRTRQRMLQMVRQSTRMGPGAPRLYGWINKAVLNPRFQPVLERRAMSAMKAELVASQLIGLAMTRYVLKIEPLASAPVDEVVRMAAPSIAAALQGEDAFDHVVRPEVEDPEPARRRGRRLPLRAPRLPGVGAVRRTIAPGRGRA</sequence>
<evidence type="ECO:0000313" key="5">
    <source>
        <dbReference type="Proteomes" id="UP000662818"/>
    </source>
</evidence>
<proteinExistence type="predicted"/>
<evidence type="ECO:0000259" key="1">
    <source>
        <dbReference type="Pfam" id="PF17920"/>
    </source>
</evidence>
<dbReference type="AlphaFoldDB" id="A0A7Z0CR03"/>
<feature type="domain" description="Tetracyclin repressor-like C-terminal" evidence="1">
    <location>
        <begin position="8"/>
        <end position="115"/>
    </location>
</feature>
<dbReference type="RefSeq" id="WP_179651512.1">
    <property type="nucleotide sequence ID" value="NZ_CP022295.1"/>
</dbReference>
<dbReference type="InterPro" id="IPR041678">
    <property type="entry name" value="TetR_C_16"/>
</dbReference>
<accession>A0A7Z0CR03</accession>
<dbReference type="EMBL" id="CP022295">
    <property type="protein sequence ID" value="QSR26643.1"/>
    <property type="molecule type" value="Genomic_DNA"/>
</dbReference>
<dbReference type="Pfam" id="PF17920">
    <property type="entry name" value="TetR_C_16"/>
    <property type="match status" value="1"/>
</dbReference>
<evidence type="ECO:0000313" key="2">
    <source>
        <dbReference type="EMBL" id="NYI47520.1"/>
    </source>
</evidence>
<dbReference type="Proteomes" id="UP000662818">
    <property type="component" value="Chromosome"/>
</dbReference>
<keyword evidence="5" id="KW-1185">Reference proteome</keyword>
<dbReference type="Proteomes" id="UP000562045">
    <property type="component" value="Unassembled WGS sequence"/>
</dbReference>
<reference evidence="2 4" key="2">
    <citation type="submission" date="2020-07" db="EMBL/GenBank/DDBJ databases">
        <title>Sequencing the genomes of 1000 actinobacteria strains.</title>
        <authorList>
            <person name="Klenk H.-P."/>
        </authorList>
    </citation>
    <scope>NUCLEOTIDE SEQUENCE [LARGE SCALE GENOMIC DNA]</scope>
    <source>
        <strain evidence="2 4">DSM 15131</strain>
    </source>
</reference>
<dbReference type="EMBL" id="JACBZM010000001">
    <property type="protein sequence ID" value="NYI47520.1"/>
    <property type="molecule type" value="Genomic_DNA"/>
</dbReference>
<reference evidence="3 5" key="1">
    <citation type="submission" date="2017-06" db="EMBL/GenBank/DDBJ databases">
        <title>Complete Genome Sequence of the Soil Carbazole-Degrading Bacterium Nocardioides aromaticivorans IC177.</title>
        <authorList>
            <person name="Vejarano F."/>
            <person name="Suzuki-Minakuchi C."/>
            <person name="Ohtsubo Y."/>
            <person name="Tsuda M."/>
            <person name="Okada K."/>
            <person name="Nojiri H."/>
        </authorList>
    </citation>
    <scope>NUCLEOTIDE SEQUENCE [LARGE SCALE GENOMIC DNA]</scope>
    <source>
        <strain evidence="3 5">IC177</strain>
    </source>
</reference>